<evidence type="ECO:0000313" key="2">
    <source>
        <dbReference type="EMBL" id="RJF74269.1"/>
    </source>
</evidence>
<protein>
    <submittedName>
        <fullName evidence="2">Uncharacterized protein</fullName>
    </submittedName>
</protein>
<dbReference type="OrthoDB" id="8242572at2"/>
<proteinExistence type="predicted"/>
<comment type="caution">
    <text evidence="2">The sequence shown here is derived from an EMBL/GenBank/DDBJ whole genome shotgun (WGS) entry which is preliminary data.</text>
</comment>
<evidence type="ECO:0000256" key="1">
    <source>
        <dbReference type="SAM" id="MobiDB-lite"/>
    </source>
</evidence>
<dbReference type="AlphaFoldDB" id="A0A418VDM2"/>
<sequence>MARLLVYRCPQSGLMAQTWLADDTSGLDRLTYEPVFCLACSQQHFICTETGRALGDRVEAATVTHGPTFPPDQSRPQSPRAAVQPQADSLGRSGVGAPHRNHAKAC</sequence>
<name>A0A418VDM2_RHOPL</name>
<feature type="region of interest" description="Disordered" evidence="1">
    <location>
        <begin position="63"/>
        <end position="106"/>
    </location>
</feature>
<reference evidence="2 3" key="1">
    <citation type="submission" date="2018-09" db="EMBL/GenBank/DDBJ databases">
        <title>Draft genome sequence of Rhodopseudomonas palustris 2.1.18.</title>
        <authorList>
            <person name="Robertson S.L."/>
            <person name="Meyer T.E."/>
            <person name="Kyndt J.A."/>
        </authorList>
    </citation>
    <scope>NUCLEOTIDE SEQUENCE [LARGE SCALE GENOMIC DNA]</scope>
    <source>
        <strain evidence="2 3">2.1.18</strain>
    </source>
</reference>
<organism evidence="2 3">
    <name type="scientific">Rhodopseudomonas palustris</name>
    <dbReference type="NCBI Taxonomy" id="1076"/>
    <lineage>
        <taxon>Bacteria</taxon>
        <taxon>Pseudomonadati</taxon>
        <taxon>Pseudomonadota</taxon>
        <taxon>Alphaproteobacteria</taxon>
        <taxon>Hyphomicrobiales</taxon>
        <taxon>Nitrobacteraceae</taxon>
        <taxon>Rhodopseudomonas</taxon>
    </lineage>
</organism>
<dbReference type="EMBL" id="QYYD01000011">
    <property type="protein sequence ID" value="RJF74269.1"/>
    <property type="molecule type" value="Genomic_DNA"/>
</dbReference>
<accession>A0A418VDM2</accession>
<evidence type="ECO:0000313" key="3">
    <source>
        <dbReference type="Proteomes" id="UP000285523"/>
    </source>
</evidence>
<gene>
    <name evidence="2" type="ORF">D4Q52_12225</name>
</gene>
<dbReference type="Proteomes" id="UP000285523">
    <property type="component" value="Unassembled WGS sequence"/>
</dbReference>